<feature type="compositionally biased region" description="Basic and acidic residues" evidence="1">
    <location>
        <begin position="204"/>
        <end position="213"/>
    </location>
</feature>
<feature type="compositionally biased region" description="Basic and acidic residues" evidence="1">
    <location>
        <begin position="13"/>
        <end position="26"/>
    </location>
</feature>
<reference evidence="2" key="1">
    <citation type="submission" date="2025-05" db="UniProtKB">
        <authorList>
            <consortium name="RefSeq"/>
        </authorList>
    </citation>
    <scope>NUCLEOTIDE SEQUENCE [LARGE SCALE GENOMIC DNA]</scope>
</reference>
<reference evidence="3" key="2">
    <citation type="submission" date="2025-08" db="UniProtKB">
        <authorList>
            <consortium name="RefSeq"/>
        </authorList>
    </citation>
    <scope>IDENTIFICATION</scope>
    <source>
        <tissue evidence="3">Leaf</tissue>
    </source>
</reference>
<evidence type="ECO:0000313" key="3">
    <source>
        <dbReference type="RefSeq" id="XP_030553176.2"/>
    </source>
</evidence>
<dbReference type="PANTHER" id="PTHR33095">
    <property type="entry name" value="OS07G0619500 PROTEIN"/>
    <property type="match status" value="1"/>
</dbReference>
<gene>
    <name evidence="3" type="primary">LOC115757189</name>
</gene>
<feature type="region of interest" description="Disordered" evidence="1">
    <location>
        <begin position="1"/>
        <end position="91"/>
    </location>
</feature>
<feature type="region of interest" description="Disordered" evidence="1">
    <location>
        <begin position="146"/>
        <end position="167"/>
    </location>
</feature>
<dbReference type="GeneID" id="115757189"/>
<evidence type="ECO:0000313" key="2">
    <source>
        <dbReference type="Proteomes" id="UP000827889"/>
    </source>
</evidence>
<evidence type="ECO:0000256" key="1">
    <source>
        <dbReference type="SAM" id="MobiDB-lite"/>
    </source>
</evidence>
<feature type="compositionally biased region" description="Acidic residues" evidence="1">
    <location>
        <begin position="56"/>
        <end position="84"/>
    </location>
</feature>
<feature type="compositionally biased region" description="Basic and acidic residues" evidence="1">
    <location>
        <begin position="261"/>
        <end position="280"/>
    </location>
</feature>
<feature type="region of interest" description="Disordered" evidence="1">
    <location>
        <begin position="204"/>
        <end position="280"/>
    </location>
</feature>
<dbReference type="Pfam" id="PF07816">
    <property type="entry name" value="DUF1645"/>
    <property type="match status" value="1"/>
</dbReference>
<dbReference type="InterPro" id="IPR012442">
    <property type="entry name" value="DUF1645_plant"/>
</dbReference>
<dbReference type="PANTHER" id="PTHR33095:SF114">
    <property type="entry name" value="DUF1645 FAMILY PROTEIN"/>
    <property type="match status" value="1"/>
</dbReference>
<keyword evidence="2" id="KW-1185">Reference proteome</keyword>
<feature type="compositionally biased region" description="Low complexity" evidence="1">
    <location>
        <begin position="234"/>
        <end position="260"/>
    </location>
</feature>
<dbReference type="RefSeq" id="XP_030553176.2">
    <property type="nucleotide sequence ID" value="XM_030697316.2"/>
</dbReference>
<name>A0A8B8R139_9MYRT</name>
<proteinExistence type="predicted"/>
<accession>A0A8B8R139</accession>
<feature type="compositionally biased region" description="Pro residues" evidence="1">
    <location>
        <begin position="1"/>
        <end position="10"/>
    </location>
</feature>
<organism evidence="2 3">
    <name type="scientific">Rhodamnia argentea</name>
    <dbReference type="NCBI Taxonomy" id="178133"/>
    <lineage>
        <taxon>Eukaryota</taxon>
        <taxon>Viridiplantae</taxon>
        <taxon>Streptophyta</taxon>
        <taxon>Embryophyta</taxon>
        <taxon>Tracheophyta</taxon>
        <taxon>Spermatophyta</taxon>
        <taxon>Magnoliopsida</taxon>
        <taxon>eudicotyledons</taxon>
        <taxon>Gunneridae</taxon>
        <taxon>Pentapetalae</taxon>
        <taxon>rosids</taxon>
        <taxon>malvids</taxon>
        <taxon>Myrtales</taxon>
        <taxon>Myrtaceae</taxon>
        <taxon>Myrtoideae</taxon>
        <taxon>Myrteae</taxon>
        <taxon>Australasian group</taxon>
        <taxon>Rhodamnia</taxon>
    </lineage>
</organism>
<feature type="compositionally biased region" description="Basic and acidic residues" evidence="1">
    <location>
        <begin position="224"/>
        <end position="233"/>
    </location>
</feature>
<protein>
    <submittedName>
        <fullName evidence="3">Uncharacterized protein LOC115757189</fullName>
    </submittedName>
</protein>
<dbReference type="Proteomes" id="UP000827889">
    <property type="component" value="Chromosome 1"/>
</dbReference>
<sequence length="304" mass="32700">MQATRDPPPSATERAEIQGKASEDSAVKVGTTVSRRGDDDPEAENMAKPLLSGQEAAEEEEEREREEDGGADDDVGGGEDEEFEFTFACTNPDGSPVAADAVFENGKIRPFYPLFDRKLLFADDDCDGGSSPPLRSPLRKLFVGGLGSASTSSSSSEEGDELAGVPDGTYCVWRGKTGEEASAEGCRKSNSTGFSKLWRFKELARRSSSDGKDAFVFLNPKRRGKEEGEKEGGKAATTSKGGKKGQTAATAATTTTTTAGEAHEKHYVKTRAQREGEKRKSYLPYKQVGFFTNVNGLSRNVHPF</sequence>